<dbReference type="InterPro" id="IPR030388">
    <property type="entry name" value="G_ERA_dom"/>
</dbReference>
<feature type="region of interest" description="G5" evidence="7">
    <location>
        <begin position="162"/>
        <end position="164"/>
    </location>
</feature>
<dbReference type="CDD" id="cd04163">
    <property type="entry name" value="Era"/>
    <property type="match status" value="1"/>
</dbReference>
<dbReference type="PROSITE" id="PS50823">
    <property type="entry name" value="KH_TYPE_2"/>
    <property type="match status" value="1"/>
</dbReference>
<feature type="domain" description="Era-type G" evidence="10">
    <location>
        <begin position="15"/>
        <end position="183"/>
    </location>
</feature>
<name>A0A7Y0UTA3_9ACTO</name>
<dbReference type="GO" id="GO:0005829">
    <property type="term" value="C:cytosol"/>
    <property type="evidence" value="ECO:0007669"/>
    <property type="project" value="TreeGrafter"/>
</dbReference>
<dbReference type="GO" id="GO:0005525">
    <property type="term" value="F:GTP binding"/>
    <property type="evidence" value="ECO:0007669"/>
    <property type="project" value="UniProtKB-UniRule"/>
</dbReference>
<comment type="similarity">
    <text evidence="1 6 7 8">Belongs to the TRAFAC class TrmE-Era-EngA-EngB-Septin-like GTPase superfamily. Era GTPase family.</text>
</comment>
<organism evidence="11 12">
    <name type="scientific">Mobiluncus mulieris</name>
    <dbReference type="NCBI Taxonomy" id="2052"/>
    <lineage>
        <taxon>Bacteria</taxon>
        <taxon>Bacillati</taxon>
        <taxon>Actinomycetota</taxon>
        <taxon>Actinomycetes</taxon>
        <taxon>Actinomycetales</taxon>
        <taxon>Actinomycetaceae</taxon>
        <taxon>Mobiluncus</taxon>
    </lineage>
</organism>
<keyword evidence="6" id="KW-1003">Cell membrane</keyword>
<feature type="region of interest" description="G4" evidence="7">
    <location>
        <begin position="133"/>
        <end position="136"/>
    </location>
</feature>
<keyword evidence="6" id="KW-0963">Cytoplasm</keyword>
<keyword evidence="6" id="KW-0690">Ribosome biogenesis</keyword>
<evidence type="ECO:0000259" key="9">
    <source>
        <dbReference type="PROSITE" id="PS50823"/>
    </source>
</evidence>
<dbReference type="AlphaFoldDB" id="A0A7Y0UTA3"/>
<feature type="binding site" evidence="6">
    <location>
        <begin position="133"/>
        <end position="136"/>
    </location>
    <ligand>
        <name>GTP</name>
        <dbReference type="ChEBI" id="CHEBI:37565"/>
    </ligand>
</feature>
<evidence type="ECO:0000256" key="5">
    <source>
        <dbReference type="ARBA" id="ARBA00023134"/>
    </source>
</evidence>
<evidence type="ECO:0000256" key="7">
    <source>
        <dbReference type="PROSITE-ProRule" id="PRU01050"/>
    </source>
</evidence>
<dbReference type="PANTHER" id="PTHR42698">
    <property type="entry name" value="GTPASE ERA"/>
    <property type="match status" value="1"/>
</dbReference>
<dbReference type="InterPro" id="IPR005662">
    <property type="entry name" value="GTPase_Era-like"/>
</dbReference>
<feature type="region of interest" description="G2" evidence="7">
    <location>
        <begin position="49"/>
        <end position="53"/>
    </location>
</feature>
<evidence type="ECO:0000313" key="12">
    <source>
        <dbReference type="Proteomes" id="UP000575397"/>
    </source>
</evidence>
<comment type="function">
    <text evidence="6">An essential GTPase that binds both GDP and GTP, with rapid nucleotide exchange. Plays a role in 16S rRNA processing and 30S ribosomal subunit biogenesis and possibly also in cell cycle regulation and energy metabolism.</text>
</comment>
<protein>
    <recommendedName>
        <fullName evidence="2 6">GTPase Era</fullName>
    </recommendedName>
</protein>
<evidence type="ECO:0000259" key="10">
    <source>
        <dbReference type="PROSITE" id="PS51713"/>
    </source>
</evidence>
<dbReference type="Pfam" id="PF01926">
    <property type="entry name" value="MMR_HSR1"/>
    <property type="match status" value="1"/>
</dbReference>
<evidence type="ECO:0000256" key="4">
    <source>
        <dbReference type="ARBA" id="ARBA00022884"/>
    </source>
</evidence>
<dbReference type="Gene3D" id="3.30.300.20">
    <property type="match status" value="1"/>
</dbReference>
<keyword evidence="4 6" id="KW-0694">RNA-binding</keyword>
<dbReference type="InterPro" id="IPR009019">
    <property type="entry name" value="KH_sf_prok-type"/>
</dbReference>
<dbReference type="InterPro" id="IPR006073">
    <property type="entry name" value="GTP-bd"/>
</dbReference>
<keyword evidence="6" id="KW-0699">rRNA-binding</keyword>
<feature type="binding site" evidence="6">
    <location>
        <begin position="70"/>
        <end position="74"/>
    </location>
    <ligand>
        <name>GTP</name>
        <dbReference type="ChEBI" id="CHEBI:37565"/>
    </ligand>
</feature>
<dbReference type="NCBIfam" id="TIGR00436">
    <property type="entry name" value="era"/>
    <property type="match status" value="1"/>
</dbReference>
<dbReference type="GO" id="GO:0070181">
    <property type="term" value="F:small ribosomal subunit rRNA binding"/>
    <property type="evidence" value="ECO:0007669"/>
    <property type="project" value="UniProtKB-UniRule"/>
</dbReference>
<comment type="caution">
    <text evidence="11">The sequence shown here is derived from an EMBL/GenBank/DDBJ whole genome shotgun (WGS) entry which is preliminary data.</text>
</comment>
<feature type="region of interest" description="G3" evidence="7">
    <location>
        <begin position="70"/>
        <end position="73"/>
    </location>
</feature>
<keyword evidence="6" id="KW-0472">Membrane</keyword>
<dbReference type="HAMAP" id="MF_00367">
    <property type="entry name" value="GTPase_Era"/>
    <property type="match status" value="1"/>
</dbReference>
<evidence type="ECO:0000256" key="3">
    <source>
        <dbReference type="ARBA" id="ARBA00022741"/>
    </source>
</evidence>
<evidence type="ECO:0000256" key="6">
    <source>
        <dbReference type="HAMAP-Rule" id="MF_00367"/>
    </source>
</evidence>
<dbReference type="NCBIfam" id="NF000908">
    <property type="entry name" value="PRK00089.1"/>
    <property type="match status" value="1"/>
</dbReference>
<dbReference type="RefSeq" id="WP_169762552.1">
    <property type="nucleotide sequence ID" value="NZ_JABCUQ010000005.1"/>
</dbReference>
<comment type="subunit">
    <text evidence="6">Monomer.</text>
</comment>
<dbReference type="Gene3D" id="3.40.50.300">
    <property type="entry name" value="P-loop containing nucleotide triphosphate hydrolases"/>
    <property type="match status" value="1"/>
</dbReference>
<feature type="domain" description="KH type-2" evidence="9">
    <location>
        <begin position="214"/>
        <end position="289"/>
    </location>
</feature>
<dbReference type="InterPro" id="IPR015946">
    <property type="entry name" value="KH_dom-like_a/b"/>
</dbReference>
<sequence length="303" mass="33845">MQDTGLLTEWPEDFRAGFVAVLGRPNVGKSTLINEMVGRKIAITSARPETTRHVARGIVHRPGFQLVLVDTPGIHRPRTLLGQRLNDRVEEAQADVDLLVFCVPADQEIGPGDRRIVEKQLRANRIPALAVVTKTDVATPNQIAAQLLALNELYDFREIVPVSAVQGKQVELLIDLLGGLMPLSAPLYPVGQDSDEDDEVMIAELIREAALEGLGQELPHSLAVQVEEIIRDKTWRIVVNLFVERDSQKSIIIGRKGGRLKEIGMRARPQIEALLNRHVYLDLHVRTAKDWQKDPKMLNRLGF</sequence>
<dbReference type="Pfam" id="PF07650">
    <property type="entry name" value="KH_2"/>
    <property type="match status" value="1"/>
</dbReference>
<comment type="subcellular location">
    <subcellularLocation>
        <location evidence="6">Cytoplasm</location>
    </subcellularLocation>
    <subcellularLocation>
        <location evidence="6">Cell membrane</location>
        <topology evidence="6">Peripheral membrane protein</topology>
    </subcellularLocation>
</comment>
<dbReference type="GO" id="GO:0000028">
    <property type="term" value="P:ribosomal small subunit assembly"/>
    <property type="evidence" value="ECO:0007669"/>
    <property type="project" value="TreeGrafter"/>
</dbReference>
<dbReference type="SUPFAM" id="SSF54814">
    <property type="entry name" value="Prokaryotic type KH domain (KH-domain type II)"/>
    <property type="match status" value="1"/>
</dbReference>
<dbReference type="InterPro" id="IPR005225">
    <property type="entry name" value="Small_GTP-bd"/>
</dbReference>
<dbReference type="Proteomes" id="UP000575397">
    <property type="component" value="Unassembled WGS sequence"/>
</dbReference>
<reference evidence="11 12" key="1">
    <citation type="submission" date="2020-04" db="EMBL/GenBank/DDBJ databases">
        <title>Antimicrobial susceptibility and clonality of vaginal-derived multi-drug resistant Mobiluncus isolates in China.</title>
        <authorList>
            <person name="Zhang X."/>
        </authorList>
    </citation>
    <scope>NUCLEOTIDE SEQUENCE [LARGE SCALE GENOMIC DNA]</scope>
    <source>
        <strain evidence="11 12">12</strain>
    </source>
</reference>
<feature type="region of interest" description="G1" evidence="7">
    <location>
        <begin position="23"/>
        <end position="30"/>
    </location>
</feature>
<dbReference type="PROSITE" id="PS51713">
    <property type="entry name" value="G_ERA"/>
    <property type="match status" value="1"/>
</dbReference>
<dbReference type="GO" id="GO:0003924">
    <property type="term" value="F:GTPase activity"/>
    <property type="evidence" value="ECO:0007669"/>
    <property type="project" value="UniProtKB-UniRule"/>
</dbReference>
<dbReference type="InterPro" id="IPR027417">
    <property type="entry name" value="P-loop_NTPase"/>
</dbReference>
<accession>A0A7Y0UTA3</accession>
<dbReference type="InterPro" id="IPR004044">
    <property type="entry name" value="KH_dom_type_2"/>
</dbReference>
<keyword evidence="3 6" id="KW-0547">Nucleotide-binding</keyword>
<dbReference type="EMBL" id="JABCUS010000009">
    <property type="protein sequence ID" value="NMX03333.1"/>
    <property type="molecule type" value="Genomic_DNA"/>
</dbReference>
<dbReference type="PANTHER" id="PTHR42698:SF1">
    <property type="entry name" value="GTPASE ERA, MITOCHONDRIAL"/>
    <property type="match status" value="1"/>
</dbReference>
<dbReference type="SUPFAM" id="SSF52540">
    <property type="entry name" value="P-loop containing nucleoside triphosphate hydrolases"/>
    <property type="match status" value="1"/>
</dbReference>
<evidence type="ECO:0000256" key="2">
    <source>
        <dbReference type="ARBA" id="ARBA00020484"/>
    </source>
</evidence>
<dbReference type="NCBIfam" id="TIGR00231">
    <property type="entry name" value="small_GTP"/>
    <property type="match status" value="1"/>
</dbReference>
<evidence type="ECO:0000313" key="11">
    <source>
        <dbReference type="EMBL" id="NMX03333.1"/>
    </source>
</evidence>
<gene>
    <name evidence="6 11" type="primary">era</name>
    <name evidence="11" type="ORF">HHJ77_05210</name>
</gene>
<evidence type="ECO:0000256" key="1">
    <source>
        <dbReference type="ARBA" id="ARBA00007921"/>
    </source>
</evidence>
<dbReference type="GO" id="GO:0043024">
    <property type="term" value="F:ribosomal small subunit binding"/>
    <property type="evidence" value="ECO:0007669"/>
    <property type="project" value="TreeGrafter"/>
</dbReference>
<dbReference type="GO" id="GO:0005886">
    <property type="term" value="C:plasma membrane"/>
    <property type="evidence" value="ECO:0007669"/>
    <property type="project" value="UniProtKB-SubCell"/>
</dbReference>
<dbReference type="CDD" id="cd22534">
    <property type="entry name" value="KH-II_Era"/>
    <property type="match status" value="1"/>
</dbReference>
<feature type="binding site" evidence="6">
    <location>
        <begin position="23"/>
        <end position="30"/>
    </location>
    <ligand>
        <name>GTP</name>
        <dbReference type="ChEBI" id="CHEBI:37565"/>
    </ligand>
</feature>
<evidence type="ECO:0000256" key="8">
    <source>
        <dbReference type="RuleBase" id="RU003761"/>
    </source>
</evidence>
<proteinExistence type="inferred from homology"/>
<keyword evidence="5 6" id="KW-0342">GTP-binding</keyword>